<sequence>MAPLPFQFLCALGQDGILCASRGDTLYTFGADCALIAEHSLGGSPATAPEGSSNAEEERNPAPQKGPSEATSQTQGTEEEVNESATPPPKRRKVDSSVADVSAAQPVGGNDKTQAVNGGGQKKKKAEKPAEATEKAYVILLKATGDGSHVVAVTGGNKTVHALEHDGKGHLTGLSQRQMVKRPSDIALTADEKTILVADKFGDVYALPLIPSADDSLDGGAAAALQEATLLARKGANNLTVHTQRNLRSLEEQARQRAAKAAQQQQQKDAGPTFKQDLLLGHVSMLTSIVAATADGRPYILTGDRDEHIRVSRGIPQAHVIENFCLGHTSFISTICLPRPDLLVSGGGDSELFAWDWKAGVLKSKVELLQHAKNEANVDGDKIDVTGLYPCHVAGGSGLLMAICERVKAVFVFKVQDGNLVYAETINVAGYPLDIAFIQVPGQQSGRMVVSLDQDAEGASPSPSGLYVHLLGNASAEQAPVYPNPEGGRIDDLPRPEVEKILYTIGNLRKTEMSDDVAAGGDNSAAAGEAGEPAPEAAEDESGAP</sequence>
<feature type="compositionally biased region" description="Low complexity" evidence="7">
    <location>
        <begin position="525"/>
        <end position="536"/>
    </location>
</feature>
<dbReference type="InterPro" id="IPR028884">
    <property type="entry name" value="Trm82"/>
</dbReference>
<comment type="subcellular location">
    <subcellularLocation>
        <location evidence="1 6">Nucleus</location>
    </subcellularLocation>
</comment>
<evidence type="ECO:0000313" key="8">
    <source>
        <dbReference type="EMBL" id="KAK8028025.1"/>
    </source>
</evidence>
<dbReference type="InterPro" id="IPR015943">
    <property type="entry name" value="WD40/YVTN_repeat-like_dom_sf"/>
</dbReference>
<accession>A0ABR1S854</accession>
<comment type="function">
    <text evidence="6">Required for the formation of N(7)-methylguanine at position 46 (m7G46) in tRNA. In the complex, it is required to stabilize and induce conformational changes of the catalytic subunit.</text>
</comment>
<keyword evidence="2 6" id="KW-0853">WD repeat</keyword>
<dbReference type="Gene3D" id="2.130.10.10">
    <property type="entry name" value="YVTN repeat-like/Quinoprotein amine dehydrogenase"/>
    <property type="match status" value="1"/>
</dbReference>
<evidence type="ECO:0000256" key="6">
    <source>
        <dbReference type="HAMAP-Rule" id="MF_03056"/>
    </source>
</evidence>
<keyword evidence="5 6" id="KW-0539">Nucleus</keyword>
<evidence type="ECO:0000256" key="7">
    <source>
        <dbReference type="SAM" id="MobiDB-lite"/>
    </source>
</evidence>
<keyword evidence="4 6" id="KW-0677">Repeat</keyword>
<evidence type="ECO:0008006" key="10">
    <source>
        <dbReference type="Google" id="ProtNLM"/>
    </source>
</evidence>
<evidence type="ECO:0000313" key="9">
    <source>
        <dbReference type="Proteomes" id="UP001396898"/>
    </source>
</evidence>
<comment type="similarity">
    <text evidence="6">Belongs to the WD repeat TRM82 family.</text>
</comment>
<evidence type="ECO:0000256" key="1">
    <source>
        <dbReference type="ARBA" id="ARBA00004123"/>
    </source>
</evidence>
<keyword evidence="9" id="KW-1185">Reference proteome</keyword>
<proteinExistence type="inferred from homology"/>
<dbReference type="PANTHER" id="PTHR16288:SF0">
    <property type="entry name" value="TRNA (GUANINE-N(7)-)-METHYLTRANSFERASE NON-CATALYTIC SUBUNIT WDR4"/>
    <property type="match status" value="1"/>
</dbReference>
<comment type="pathway">
    <text evidence="6">tRNA modification; N(7)-methylguanine-tRNA biosynthesis.</text>
</comment>
<evidence type="ECO:0000256" key="5">
    <source>
        <dbReference type="ARBA" id="ARBA00023242"/>
    </source>
</evidence>
<evidence type="ECO:0000256" key="3">
    <source>
        <dbReference type="ARBA" id="ARBA00022694"/>
    </source>
</evidence>
<name>A0ABR1S854_9PEZI</name>
<dbReference type="SUPFAM" id="SSF50998">
    <property type="entry name" value="Quinoprotein alcohol dehydrogenase-like"/>
    <property type="match status" value="1"/>
</dbReference>
<dbReference type="EMBL" id="JAQQWI010000007">
    <property type="protein sequence ID" value="KAK8028025.1"/>
    <property type="molecule type" value="Genomic_DNA"/>
</dbReference>
<dbReference type="Proteomes" id="UP001396898">
    <property type="component" value="Unassembled WGS sequence"/>
</dbReference>
<keyword evidence="3 6" id="KW-0819">tRNA processing</keyword>
<reference evidence="8 9" key="1">
    <citation type="submission" date="2023-01" db="EMBL/GenBank/DDBJ databases">
        <title>Analysis of 21 Apiospora genomes using comparative genomics revels a genus with tremendous synthesis potential of carbohydrate active enzymes and secondary metabolites.</title>
        <authorList>
            <person name="Sorensen T."/>
        </authorList>
    </citation>
    <scope>NUCLEOTIDE SEQUENCE [LARGE SCALE GENOMIC DNA]</scope>
    <source>
        <strain evidence="8 9">CBS 20057</strain>
    </source>
</reference>
<feature type="region of interest" description="Disordered" evidence="7">
    <location>
        <begin position="512"/>
        <end position="545"/>
    </location>
</feature>
<evidence type="ECO:0000256" key="2">
    <source>
        <dbReference type="ARBA" id="ARBA00022574"/>
    </source>
</evidence>
<dbReference type="InterPro" id="IPR011047">
    <property type="entry name" value="Quinoprotein_ADH-like_sf"/>
</dbReference>
<organism evidence="8 9">
    <name type="scientific">Apiospora marii</name>
    <dbReference type="NCBI Taxonomy" id="335849"/>
    <lineage>
        <taxon>Eukaryota</taxon>
        <taxon>Fungi</taxon>
        <taxon>Dikarya</taxon>
        <taxon>Ascomycota</taxon>
        <taxon>Pezizomycotina</taxon>
        <taxon>Sordariomycetes</taxon>
        <taxon>Xylariomycetidae</taxon>
        <taxon>Amphisphaeriales</taxon>
        <taxon>Apiosporaceae</taxon>
        <taxon>Apiospora</taxon>
    </lineage>
</organism>
<feature type="region of interest" description="Disordered" evidence="7">
    <location>
        <begin position="42"/>
        <end position="131"/>
    </location>
</feature>
<comment type="caution">
    <text evidence="8">The sequence shown here is derived from an EMBL/GenBank/DDBJ whole genome shotgun (WGS) entry which is preliminary data.</text>
</comment>
<protein>
    <recommendedName>
        <fullName evidence="10">Transfer RNA methyltransferase 82</fullName>
    </recommendedName>
</protein>
<dbReference type="HAMAP" id="MF_03056">
    <property type="entry name" value="TRM82"/>
    <property type="match status" value="1"/>
</dbReference>
<gene>
    <name evidence="8" type="ORF">PG991_005081</name>
</gene>
<evidence type="ECO:0000256" key="4">
    <source>
        <dbReference type="ARBA" id="ARBA00022737"/>
    </source>
</evidence>
<dbReference type="PANTHER" id="PTHR16288">
    <property type="entry name" value="WD40 REPEAT PROTEIN 4"/>
    <property type="match status" value="1"/>
</dbReference>